<dbReference type="Gene3D" id="2.60.40.10">
    <property type="entry name" value="Immunoglobulins"/>
    <property type="match status" value="1"/>
</dbReference>
<dbReference type="EMBL" id="KT072768">
    <property type="protein sequence ID" value="ALF34798.1"/>
    <property type="molecule type" value="Genomic_DNA"/>
</dbReference>
<proteinExistence type="predicted"/>
<dbReference type="PANTHER" id="PTHR30251:SF4">
    <property type="entry name" value="SLR1668 PROTEIN"/>
    <property type="match status" value="1"/>
</dbReference>
<name>A0A0N9DY69_VIBAL</name>
<dbReference type="AlphaFoldDB" id="A0A0N9DY69"/>
<accession>A0A0N9DY69</accession>
<dbReference type="EMBL" id="KT072769">
    <property type="protein sequence ID" value="ALF34913.1"/>
    <property type="molecule type" value="Genomic_DNA"/>
</dbReference>
<dbReference type="InterPro" id="IPR008962">
    <property type="entry name" value="PapD-like_sf"/>
</dbReference>
<sequence length="243" mass="27228">MNLMELNMSRWINLVVLSLVCSYAHAYKVEPMVAEMEPLGKRAQMSMRIDNTSRAPLTVELYPFSMTMDEHGKETIRAADDELLVIPVTAIIEPGRSQSVMIRYLGDPSITQSKSYRIAVKQVEVKRGDGNNGQLGLLLQFNTLVNVRPKNTAPALDIKSVQEGKNKWIVEVENTGNSYGRLTKTNWRVTDGNHSKYLKGIDISKLIAGTLVLPHSTRYFDMQPLDGFDASKVSIEIDQDGQQ</sequence>
<dbReference type="SUPFAM" id="SSF49354">
    <property type="entry name" value="PapD-like"/>
    <property type="match status" value="1"/>
</dbReference>
<evidence type="ECO:0000313" key="1">
    <source>
        <dbReference type="EMBL" id="ALF34798.1"/>
    </source>
</evidence>
<dbReference type="PANTHER" id="PTHR30251">
    <property type="entry name" value="PILUS ASSEMBLY CHAPERONE"/>
    <property type="match status" value="1"/>
</dbReference>
<organism evidence="2">
    <name type="scientific">Vibrio alginolyticus</name>
    <dbReference type="NCBI Taxonomy" id="663"/>
    <lineage>
        <taxon>Bacteria</taxon>
        <taxon>Pseudomonadati</taxon>
        <taxon>Pseudomonadota</taxon>
        <taxon>Gammaproteobacteria</taxon>
        <taxon>Vibrionales</taxon>
        <taxon>Vibrionaceae</taxon>
        <taxon>Vibrio</taxon>
    </lineage>
</organism>
<dbReference type="InterPro" id="IPR013783">
    <property type="entry name" value="Ig-like_fold"/>
</dbReference>
<evidence type="ECO:0000313" key="2">
    <source>
        <dbReference type="EMBL" id="ALF34913.1"/>
    </source>
</evidence>
<protein>
    <submittedName>
        <fullName evidence="2">P pilus assembly protein, PapD</fullName>
    </submittedName>
</protein>
<reference evidence="2" key="1">
    <citation type="journal article" date="2016" name="BMC Microbiol.">
        <title>Comparative genomic analysis of six new-found integrative conjugative elements (ICEs) in Vibrio alginolyticus.</title>
        <authorList>
            <person name="Luo P."/>
            <person name="He X."/>
            <person name="Wang Y."/>
            <person name="Liu Q."/>
            <person name="Hu C."/>
        </authorList>
    </citation>
    <scope>NUCLEOTIDE SEQUENCE</scope>
    <source>
        <strain evidence="1">E0601</strain>
        <strain evidence="2">HN492</strain>
    </source>
</reference>
<gene>
    <name evidence="2" type="primary">papD</name>
    <name evidence="1" type="ORF">ICEValE0601_038</name>
    <name evidence="2" type="ORF">ICEValHN492_038</name>
</gene>
<dbReference type="InterPro" id="IPR050643">
    <property type="entry name" value="Periplasmic_pilus_chap"/>
</dbReference>